<dbReference type="OrthoDB" id="382863at2759"/>
<dbReference type="InterPro" id="IPR032151">
    <property type="entry name" value="CFAP61_N"/>
</dbReference>
<keyword evidence="4" id="KW-1185">Reference proteome</keyword>
<proteinExistence type="predicted"/>
<organism evidence="3 4">
    <name type="scientific">Schistosoma japonicum</name>
    <name type="common">Blood fluke</name>
    <dbReference type="NCBI Taxonomy" id="6182"/>
    <lineage>
        <taxon>Eukaryota</taxon>
        <taxon>Metazoa</taxon>
        <taxon>Spiralia</taxon>
        <taxon>Lophotrochozoa</taxon>
        <taxon>Platyhelminthes</taxon>
        <taxon>Trematoda</taxon>
        <taxon>Digenea</taxon>
        <taxon>Strigeidida</taxon>
        <taxon>Schistosomatoidea</taxon>
        <taxon>Schistosomatidae</taxon>
        <taxon>Schistosoma</taxon>
    </lineage>
</organism>
<gene>
    <name evidence="3" type="ORF">EWB00_010762</name>
</gene>
<dbReference type="PANTHER" id="PTHR21178:SF8">
    <property type="entry name" value="CILIA- AND FLAGELLA-ASSOCIATED PROTEIN 61"/>
    <property type="match status" value="1"/>
</dbReference>
<dbReference type="Gene3D" id="3.50.50.100">
    <property type="match status" value="1"/>
</dbReference>
<dbReference type="Pfam" id="PF16092">
    <property type="entry name" value="CFAP61_N"/>
    <property type="match status" value="1"/>
</dbReference>
<dbReference type="PANTHER" id="PTHR21178">
    <property type="entry name" value="CILIA- AND FLAGELLA-ASSOCIATED PROTEIN 61"/>
    <property type="match status" value="1"/>
</dbReference>
<feature type="domain" description="Cilia- and flagella-associated protein 61 N-terminal" evidence="2">
    <location>
        <begin position="10"/>
        <end position="257"/>
    </location>
</feature>
<dbReference type="AlphaFoldDB" id="A0A4Z2DNN5"/>
<dbReference type="Proteomes" id="UP000311919">
    <property type="component" value="Unassembled WGS sequence"/>
</dbReference>
<evidence type="ECO:0000313" key="3">
    <source>
        <dbReference type="EMBL" id="TNN18131.1"/>
    </source>
</evidence>
<accession>A0A4Z2DNN5</accession>
<evidence type="ECO:0000313" key="4">
    <source>
        <dbReference type="Proteomes" id="UP000311919"/>
    </source>
</evidence>
<dbReference type="InterPro" id="IPR038884">
    <property type="entry name" value="CFAP61"/>
</dbReference>
<keyword evidence="3" id="KW-0282">Flagellum</keyword>
<keyword evidence="1" id="KW-0809">Transit peptide</keyword>
<evidence type="ECO:0000256" key="1">
    <source>
        <dbReference type="ARBA" id="ARBA00022946"/>
    </source>
</evidence>
<keyword evidence="3" id="KW-0966">Cell projection</keyword>
<comment type="caution">
    <text evidence="3">The sequence shown here is derived from an EMBL/GenBank/DDBJ whole genome shotgun (WGS) entry which is preliminary data.</text>
</comment>
<dbReference type="InterPro" id="IPR018247">
    <property type="entry name" value="EF_Hand_1_Ca_BS"/>
</dbReference>
<dbReference type="EMBL" id="SKCS01000084">
    <property type="protein sequence ID" value="TNN18131.1"/>
    <property type="molecule type" value="Genomic_DNA"/>
</dbReference>
<name>A0A4Z2DNN5_SCHJA</name>
<dbReference type="SUPFAM" id="SSF51905">
    <property type="entry name" value="FAD/NAD(P)-binding domain"/>
    <property type="match status" value="1"/>
</dbReference>
<evidence type="ECO:0000259" key="2">
    <source>
        <dbReference type="Pfam" id="PF16092"/>
    </source>
</evidence>
<reference evidence="3 4" key="1">
    <citation type="submission" date="2019-03" db="EMBL/GenBank/DDBJ databases">
        <title>An improved genome assembly of the fluke Schistosoma japonicum.</title>
        <authorList>
            <person name="Hu W."/>
            <person name="Luo F."/>
            <person name="Yin M."/>
            <person name="Mo X."/>
            <person name="Sun C."/>
            <person name="Wu Q."/>
            <person name="Zhu B."/>
            <person name="Xiang M."/>
            <person name="Wang J."/>
            <person name="Wang Y."/>
            <person name="Zhang T."/>
            <person name="Xu B."/>
            <person name="Zheng H."/>
            <person name="Feng Z."/>
        </authorList>
    </citation>
    <scope>NUCLEOTIDE SEQUENCE [LARGE SCALE GENOMIC DNA]</scope>
    <source>
        <strain evidence="3">HuSjv2</strain>
        <tissue evidence="3">Worms</tissue>
    </source>
</reference>
<keyword evidence="3" id="KW-0969">Cilium</keyword>
<protein>
    <submittedName>
        <fullName evidence="3">Cilia-and flagella-associated protein</fullName>
    </submittedName>
</protein>
<dbReference type="InterPro" id="IPR036188">
    <property type="entry name" value="FAD/NAD-bd_sf"/>
</dbReference>
<sequence>MEKTDESFEIRRSNLTDVTQIEKLKNKVNLKGFGKKSLVKLIEKSVLSLCVTDNEKVIVGAACFYEYPNASQFPENDWIPRFSSTYCIQNVTHINSLFIHFLVISPAYEKLVTNQLLKAAFTIAGFVHYIFVLLEDVHNIKCLNFSPFHKLPKGCADANDIFCAYRHEIFPVLYCRPAMVEDTDDITPILNDLSTHLRTTYGDYYIAELVEAQSDNLKCFVVEYDRRAVGFVSATRNLNLIKLNEYYDLDVFDGLVKNDKLIKDRSQQGDKFAATGAQNEAEVTDNIMDGNETTSTYAGNKEHIGLVDLNHSNYLSVNEITDQVYHHWTKRLLYKNHTVKDTSNIMLDVKKPNAFAIQLFIMKSEYESRYMDMLPLVFSQFTDLEYAVISVPRSVKCFPMLKSFVHCRIRLNKDPEHELYVLHRSELHRDFTVRRTRHADEEGIKLLIEKMNIFDRSLLLADLQAFIRNGRDEDGTIISSYVFVALNKIVGVAILRDEHDIEWLRAHYNIEDFIYFAHHGRNEHASLYHFMLAANFQSRTEIFLREILRQSKKTCIYYRVLPPYAPDSKFNRCTLITCLSRLCPVKPRKQIIYPESLINSVKAPEKRILEKFNTMSALFMTTGKLLMEPKEIINARIIVVGASTTGLAVLETLVTCPYIRFNNLVLLSSNDLPGDTLHPVNPLFYKFLPTDYAYPVDYLSQLGLKVCVNTIHGKLTAIDRKFKRITVSSGQKLSYDYLIITTGLQYHIANSDY</sequence>
<dbReference type="STRING" id="6182.A0A4Z2DNN5"/>
<dbReference type="PROSITE" id="PS00018">
    <property type="entry name" value="EF_HAND_1"/>
    <property type="match status" value="1"/>
</dbReference>